<feature type="non-terminal residue" evidence="2">
    <location>
        <position position="55"/>
    </location>
</feature>
<reference evidence="2" key="2">
    <citation type="submission" date="2023-04" db="EMBL/GenBank/DDBJ databases">
        <authorList>
            <person name="Bu L."/>
            <person name="Lu L."/>
            <person name="Laidemitt M.R."/>
            <person name="Zhang S.M."/>
            <person name="Mutuku M."/>
            <person name="Mkoji G."/>
            <person name="Steinauer M."/>
            <person name="Loker E.S."/>
        </authorList>
    </citation>
    <scope>NUCLEOTIDE SEQUENCE</scope>
    <source>
        <strain evidence="2">KasaAsao</strain>
        <tissue evidence="2">Whole Snail</tissue>
    </source>
</reference>
<organism evidence="2 3">
    <name type="scientific">Biomphalaria pfeifferi</name>
    <name type="common">Bloodfluke planorb</name>
    <name type="synonym">Freshwater snail</name>
    <dbReference type="NCBI Taxonomy" id="112525"/>
    <lineage>
        <taxon>Eukaryota</taxon>
        <taxon>Metazoa</taxon>
        <taxon>Spiralia</taxon>
        <taxon>Lophotrochozoa</taxon>
        <taxon>Mollusca</taxon>
        <taxon>Gastropoda</taxon>
        <taxon>Heterobranchia</taxon>
        <taxon>Euthyneura</taxon>
        <taxon>Panpulmonata</taxon>
        <taxon>Hygrophila</taxon>
        <taxon>Lymnaeoidea</taxon>
        <taxon>Planorbidae</taxon>
        <taxon>Biomphalaria</taxon>
    </lineage>
</organism>
<feature type="compositionally biased region" description="Basic and acidic residues" evidence="1">
    <location>
        <begin position="38"/>
        <end position="55"/>
    </location>
</feature>
<accession>A0AAD8F0C3</accession>
<proteinExistence type="predicted"/>
<dbReference type="AlphaFoldDB" id="A0AAD8F0C3"/>
<feature type="region of interest" description="Disordered" evidence="1">
    <location>
        <begin position="35"/>
        <end position="55"/>
    </location>
</feature>
<reference evidence="2" key="1">
    <citation type="journal article" date="2023" name="PLoS Negl. Trop. Dis.">
        <title>A genome sequence for Biomphalaria pfeifferi, the major vector snail for the human-infecting parasite Schistosoma mansoni.</title>
        <authorList>
            <person name="Bu L."/>
            <person name="Lu L."/>
            <person name="Laidemitt M.R."/>
            <person name="Zhang S.M."/>
            <person name="Mutuku M."/>
            <person name="Mkoji G."/>
            <person name="Steinauer M."/>
            <person name="Loker E.S."/>
        </authorList>
    </citation>
    <scope>NUCLEOTIDE SEQUENCE</scope>
    <source>
        <strain evidence="2">KasaAsao</strain>
    </source>
</reference>
<evidence type="ECO:0000313" key="2">
    <source>
        <dbReference type="EMBL" id="KAK0046008.1"/>
    </source>
</evidence>
<dbReference type="Proteomes" id="UP001233172">
    <property type="component" value="Unassembled WGS sequence"/>
</dbReference>
<dbReference type="EMBL" id="JASAOG010000172">
    <property type="protein sequence ID" value="KAK0046008.1"/>
    <property type="molecule type" value="Genomic_DNA"/>
</dbReference>
<evidence type="ECO:0000256" key="1">
    <source>
        <dbReference type="SAM" id="MobiDB-lite"/>
    </source>
</evidence>
<comment type="caution">
    <text evidence="2">The sequence shown here is derived from an EMBL/GenBank/DDBJ whole genome shotgun (WGS) entry which is preliminary data.</text>
</comment>
<sequence length="55" mass="6372">MACVRTINESDLNGEDDSSYQKVLYQERKSLVSLDNNLQKEQKNHSKSKKDELIT</sequence>
<evidence type="ECO:0000313" key="3">
    <source>
        <dbReference type="Proteomes" id="UP001233172"/>
    </source>
</evidence>
<name>A0AAD8F0C3_BIOPF</name>
<keyword evidence="3" id="KW-1185">Reference proteome</keyword>
<gene>
    <name evidence="2" type="ORF">Bpfe_024587</name>
</gene>
<protein>
    <submittedName>
        <fullName evidence="2">Uncharacterized protein</fullName>
    </submittedName>
</protein>